<accession>A0A081B0I6</accession>
<dbReference type="Proteomes" id="UP000028582">
    <property type="component" value="Unassembled WGS sequence"/>
</dbReference>
<dbReference type="InterPro" id="IPR032675">
    <property type="entry name" value="LRR_dom_sf"/>
</dbReference>
<evidence type="ECO:0000313" key="1">
    <source>
        <dbReference type="EMBL" id="ETO84647.1"/>
    </source>
</evidence>
<protein>
    <submittedName>
        <fullName evidence="1">Uncharacterized protein</fullName>
    </submittedName>
</protein>
<dbReference type="SUPFAM" id="SSF52047">
    <property type="entry name" value="RNI-like"/>
    <property type="match status" value="1"/>
</dbReference>
<dbReference type="EMBL" id="ANJA01000266">
    <property type="protein sequence ID" value="ETO84647.1"/>
    <property type="molecule type" value="Genomic_DNA"/>
</dbReference>
<dbReference type="AlphaFoldDB" id="A0A081B0I6"/>
<gene>
    <name evidence="1" type="ORF">F444_01466</name>
</gene>
<name>A0A081B0I6_PHYNI</name>
<organism evidence="1 2">
    <name type="scientific">Phytophthora nicotianae P1976</name>
    <dbReference type="NCBI Taxonomy" id="1317066"/>
    <lineage>
        <taxon>Eukaryota</taxon>
        <taxon>Sar</taxon>
        <taxon>Stramenopiles</taxon>
        <taxon>Oomycota</taxon>
        <taxon>Peronosporomycetes</taxon>
        <taxon>Peronosporales</taxon>
        <taxon>Peronosporaceae</taxon>
        <taxon>Phytophthora</taxon>
    </lineage>
</organism>
<evidence type="ECO:0000313" key="2">
    <source>
        <dbReference type="Proteomes" id="UP000028582"/>
    </source>
</evidence>
<comment type="caution">
    <text evidence="1">The sequence shown here is derived from an EMBL/GenBank/DDBJ whole genome shotgun (WGS) entry which is preliminary data.</text>
</comment>
<sequence>MPNLLTLPPPVLAHVMEFAVNEFTQELAPLERQLPLRDLKDVALVCKNTLNSVRSLVSSFRATTMTLALENAATTEDIEALYHNVETHGASVSDLRIILNEGNWNTKSVRPGHLENLEIRWNTLFGFLAGLKRLDLSRIPLLSRHTVDILEAAETHCRNMEFLILPRKGDTNPGVHSVSIDKVMTALYATMERWHSTGGLKQLTVPSRNETNHYRESTQFIENVTKFCPKIEYLDGYQKVISYADVHCPEMWTISLETWRAFNATCTNLRSFHWFVVPFADPFFRVFGEYVKPRLKSLSLSANVNWKYDQYLRECSGSIGTETAETINPPGYGVSASEARAVLKACPALTSLSIDIDCIQNNNPQTQYISTAVYGDKFWETAAEYCPLLESVDMTDASIYQNFNIQCVNDLSDRTLTALAKLKYLTSVEFCAARLTGNDIFEWIRQATKFEGSVGPERMLGVRIGGHKRSGFRLPRFYAEIMELLRLLSEIDEESLGAASCRTKPLLYIANPFQSKVSRVWSAFYMRDKLRPVLEAVKAKHPSLRVNVALLGRDGDKFNRIDTLTLDWRVKESKRKNELFFDYIEEHAERDTYLDAARYEIISDDEGGSDEDDRERELQSAILTGFNHEYDADL</sequence>
<reference evidence="1 2" key="1">
    <citation type="submission" date="2013-11" db="EMBL/GenBank/DDBJ databases">
        <title>The Genome Sequence of Phytophthora parasitica P1976.</title>
        <authorList>
            <consortium name="The Broad Institute Genomics Platform"/>
            <person name="Russ C."/>
            <person name="Tyler B."/>
            <person name="Panabieres F."/>
            <person name="Shan W."/>
            <person name="Tripathy S."/>
            <person name="Grunwald N."/>
            <person name="Machado M."/>
            <person name="Johnson C.S."/>
            <person name="Walker B."/>
            <person name="Young S."/>
            <person name="Zeng Q."/>
            <person name="Gargeya S."/>
            <person name="Fitzgerald M."/>
            <person name="Haas B."/>
            <person name="Abouelleil A."/>
            <person name="Allen A.W."/>
            <person name="Alvarado L."/>
            <person name="Arachchi H.M."/>
            <person name="Berlin A.M."/>
            <person name="Chapman S.B."/>
            <person name="Gainer-Dewar J."/>
            <person name="Goldberg J."/>
            <person name="Griggs A."/>
            <person name="Gujja S."/>
            <person name="Hansen M."/>
            <person name="Howarth C."/>
            <person name="Imamovic A."/>
            <person name="Ireland A."/>
            <person name="Larimer J."/>
            <person name="McCowan C."/>
            <person name="Murphy C."/>
            <person name="Pearson M."/>
            <person name="Poon T.W."/>
            <person name="Priest M."/>
            <person name="Roberts A."/>
            <person name="Saif S."/>
            <person name="Shea T."/>
            <person name="Sisk P."/>
            <person name="Sykes S."/>
            <person name="Wortman J."/>
            <person name="Nusbaum C."/>
            <person name="Birren B."/>
        </authorList>
    </citation>
    <scope>NUCLEOTIDE SEQUENCE [LARGE SCALE GENOMIC DNA]</scope>
    <source>
        <strain evidence="1 2">P1976</strain>
    </source>
</reference>
<dbReference type="Gene3D" id="3.80.10.10">
    <property type="entry name" value="Ribonuclease Inhibitor"/>
    <property type="match status" value="1"/>
</dbReference>
<proteinExistence type="predicted"/>
<dbReference type="OrthoDB" id="124258at2759"/>